<dbReference type="Proteomes" id="UP000627984">
    <property type="component" value="Unassembled WGS sequence"/>
</dbReference>
<name>A0AA37F7L5_9ACTN</name>
<feature type="compositionally biased region" description="Low complexity" evidence="1">
    <location>
        <begin position="15"/>
        <end position="24"/>
    </location>
</feature>
<evidence type="ECO:0000256" key="1">
    <source>
        <dbReference type="SAM" id="MobiDB-lite"/>
    </source>
</evidence>
<comment type="caution">
    <text evidence="2">The sequence shown here is derived from an EMBL/GenBank/DDBJ whole genome shotgun (WGS) entry which is preliminary data.</text>
</comment>
<dbReference type="EMBL" id="BMQD01000023">
    <property type="protein sequence ID" value="GGK90339.1"/>
    <property type="molecule type" value="Genomic_DNA"/>
</dbReference>
<accession>A0AA37F7L5</accession>
<feature type="region of interest" description="Disordered" evidence="1">
    <location>
        <begin position="1"/>
        <end position="24"/>
    </location>
</feature>
<gene>
    <name evidence="2" type="ORF">GCM10010126_57200</name>
</gene>
<sequence>MLRPAGRADADHPHPAAVGGPLAVPGASRDLTYRQEEEGMAVRRNNFNGGSRGAVITVANSGGSSGDAFTSIVGSPRYTDTHFTSIGGQLSAVNLTVDADTHLDWSDVAQPGNVFCVRLYMKLVTNVANPQRLFVLLGPTGIVAGVWIFQDGFIAAYSGLADNYLTELTASVPVGTWVRVELRYTIAANGNGTVEMWLYRTADSSSHDSYVISPSTVWPGGKPETAEFHLRRDSGGYWLLDNLAVSDTKLGSAFPRLEGVVGQAVETDAARTVRRPVPASTATETGTGQPVRRTKTRTVGSAAEAGTARSVARALARPVGRAAENDTVSGIRWDLKIWTAAETGSAAPIQPTKTLPVSGAAETSGPQPARRSKARPLALLTEPATARPITAVKIRAARRVVELSAAQPAWQGPALVTPLGPATETASAVAVIYRTRTLRVAALYRTWRITRMRRAWSAGSPTT</sequence>
<feature type="region of interest" description="Disordered" evidence="1">
    <location>
        <begin position="276"/>
        <end position="305"/>
    </location>
</feature>
<proteinExistence type="predicted"/>
<evidence type="ECO:0000313" key="2">
    <source>
        <dbReference type="EMBL" id="GGK90339.1"/>
    </source>
</evidence>
<protein>
    <submittedName>
        <fullName evidence="2">Uncharacterized protein</fullName>
    </submittedName>
</protein>
<dbReference type="AlphaFoldDB" id="A0AA37F7L5"/>
<reference evidence="2" key="2">
    <citation type="submission" date="2022-09" db="EMBL/GenBank/DDBJ databases">
        <authorList>
            <person name="Sun Q."/>
            <person name="Ohkuma M."/>
        </authorList>
    </citation>
    <scope>NUCLEOTIDE SEQUENCE</scope>
    <source>
        <strain evidence="2">JCM 3093</strain>
    </source>
</reference>
<evidence type="ECO:0000313" key="3">
    <source>
        <dbReference type="Proteomes" id="UP000627984"/>
    </source>
</evidence>
<feature type="compositionally biased region" description="Basic and acidic residues" evidence="1">
    <location>
        <begin position="1"/>
        <end position="14"/>
    </location>
</feature>
<reference evidence="2" key="1">
    <citation type="journal article" date="2014" name="Int. J. Syst. Evol. Microbiol.">
        <title>Complete genome sequence of Corynebacterium casei LMG S-19264T (=DSM 44701T), isolated from a smear-ripened cheese.</title>
        <authorList>
            <consortium name="US DOE Joint Genome Institute (JGI-PGF)"/>
            <person name="Walter F."/>
            <person name="Albersmeier A."/>
            <person name="Kalinowski J."/>
            <person name="Ruckert C."/>
        </authorList>
    </citation>
    <scope>NUCLEOTIDE SEQUENCE</scope>
    <source>
        <strain evidence="2">JCM 3093</strain>
    </source>
</reference>
<feature type="region of interest" description="Disordered" evidence="1">
    <location>
        <begin position="347"/>
        <end position="374"/>
    </location>
</feature>
<organism evidence="2 3">
    <name type="scientific">Planomonospora parontospora</name>
    <dbReference type="NCBI Taxonomy" id="58119"/>
    <lineage>
        <taxon>Bacteria</taxon>
        <taxon>Bacillati</taxon>
        <taxon>Actinomycetota</taxon>
        <taxon>Actinomycetes</taxon>
        <taxon>Streptosporangiales</taxon>
        <taxon>Streptosporangiaceae</taxon>
        <taxon>Planomonospora</taxon>
    </lineage>
</organism>